<dbReference type="InterPro" id="IPR029526">
    <property type="entry name" value="PGBD"/>
</dbReference>
<evidence type="ECO:0000259" key="2">
    <source>
        <dbReference type="Pfam" id="PF13843"/>
    </source>
</evidence>
<feature type="domain" description="PiggyBac transposable element-derived protein 4 C-terminal zinc-finger" evidence="1">
    <location>
        <begin position="111"/>
        <end position="145"/>
    </location>
</feature>
<protein>
    <submittedName>
        <fullName evidence="4">PiggyBac transposable element-derived protein 4-like</fullName>
    </submittedName>
</protein>
<dbReference type="GeneID" id="112691303"/>
<evidence type="ECO:0000259" key="1">
    <source>
        <dbReference type="Pfam" id="PF13842"/>
    </source>
</evidence>
<evidence type="ECO:0000313" key="4">
    <source>
        <dbReference type="RefSeq" id="XP_025421254.1"/>
    </source>
</evidence>
<dbReference type="Pfam" id="PF13842">
    <property type="entry name" value="zf-Tnp_2"/>
    <property type="match status" value="1"/>
</dbReference>
<accession>A0A8B8GDF5</accession>
<dbReference type="OrthoDB" id="6771660at2759"/>
<dbReference type="InterPro" id="IPR032718">
    <property type="entry name" value="PGBD4_Znf_C"/>
</dbReference>
<gene>
    <name evidence="4" type="primary">LOC112691303</name>
</gene>
<dbReference type="RefSeq" id="XP_025421254.1">
    <property type="nucleotide sequence ID" value="XM_025565469.1"/>
</dbReference>
<organism evidence="3 4">
    <name type="scientific">Sipha flava</name>
    <name type="common">yellow sugarcane aphid</name>
    <dbReference type="NCBI Taxonomy" id="143950"/>
    <lineage>
        <taxon>Eukaryota</taxon>
        <taxon>Metazoa</taxon>
        <taxon>Ecdysozoa</taxon>
        <taxon>Arthropoda</taxon>
        <taxon>Hexapoda</taxon>
        <taxon>Insecta</taxon>
        <taxon>Pterygota</taxon>
        <taxon>Neoptera</taxon>
        <taxon>Paraneoptera</taxon>
        <taxon>Hemiptera</taxon>
        <taxon>Sternorrhyncha</taxon>
        <taxon>Aphidomorpha</taxon>
        <taxon>Aphidoidea</taxon>
        <taxon>Aphididae</taxon>
        <taxon>Sipha</taxon>
    </lineage>
</organism>
<dbReference type="PANTHER" id="PTHR46599">
    <property type="entry name" value="PIGGYBAC TRANSPOSABLE ELEMENT-DERIVED PROTEIN 4"/>
    <property type="match status" value="1"/>
</dbReference>
<name>A0A8B8GDF5_9HEMI</name>
<keyword evidence="3" id="KW-1185">Reference proteome</keyword>
<dbReference type="Pfam" id="PF13843">
    <property type="entry name" value="DDE_Tnp_1_7"/>
    <property type="match status" value="1"/>
</dbReference>
<reference evidence="4" key="1">
    <citation type="submission" date="2025-08" db="UniProtKB">
        <authorList>
            <consortium name="RefSeq"/>
        </authorList>
    </citation>
    <scope>IDENTIFICATION</scope>
    <source>
        <tissue evidence="4">Whole body</tissue>
    </source>
</reference>
<dbReference type="AlphaFoldDB" id="A0A8B8GDF5"/>
<dbReference type="Proteomes" id="UP000694846">
    <property type="component" value="Unplaced"/>
</dbReference>
<feature type="domain" description="PiggyBac transposable element-derived protein" evidence="2">
    <location>
        <begin position="1"/>
        <end position="40"/>
    </location>
</feature>
<sequence>MSGIDKTDQMMKYYSSPRKQSRWYKKVLFHLLDITVWNTFFIYKIRFDCSSMRFKDFRDILVKNMLKIPLDKTALQFFKNVTAKEPKKRLSGHFHEKIRPPPNYKREVYYENCKVCTKKKIRKQTQYQCRECDVPLCVGICFEDFRKNI</sequence>
<evidence type="ECO:0000313" key="3">
    <source>
        <dbReference type="Proteomes" id="UP000694846"/>
    </source>
</evidence>
<dbReference type="PANTHER" id="PTHR46599:SF3">
    <property type="entry name" value="PIGGYBAC TRANSPOSABLE ELEMENT-DERIVED PROTEIN 4"/>
    <property type="match status" value="1"/>
</dbReference>
<proteinExistence type="predicted"/>